<keyword evidence="6" id="KW-1185">Reference proteome</keyword>
<dbReference type="Pfam" id="PF13865">
    <property type="entry name" value="FoP_duplication"/>
    <property type="match status" value="1"/>
</dbReference>
<dbReference type="SUPFAM" id="SSF54928">
    <property type="entry name" value="RNA-binding domain, RBD"/>
    <property type="match status" value="1"/>
</dbReference>
<feature type="domain" description="RRM" evidence="4">
    <location>
        <begin position="94"/>
        <end position="171"/>
    </location>
</feature>
<feature type="compositionally biased region" description="Basic and acidic residues" evidence="3">
    <location>
        <begin position="11"/>
        <end position="23"/>
    </location>
</feature>
<reference evidence="5 6" key="1">
    <citation type="journal article" date="2023" name="Hortic Res">
        <title>Pangenome of water caltrop reveals structural variations and asymmetric subgenome divergence after allopolyploidization.</title>
        <authorList>
            <person name="Zhang X."/>
            <person name="Chen Y."/>
            <person name="Wang L."/>
            <person name="Yuan Y."/>
            <person name="Fang M."/>
            <person name="Shi L."/>
            <person name="Lu R."/>
            <person name="Comes H.P."/>
            <person name="Ma Y."/>
            <person name="Chen Y."/>
            <person name="Huang G."/>
            <person name="Zhou Y."/>
            <person name="Zheng Z."/>
            <person name="Qiu Y."/>
        </authorList>
    </citation>
    <scope>NUCLEOTIDE SEQUENCE [LARGE SCALE GENOMIC DNA]</scope>
    <source>
        <strain evidence="5">F231</strain>
    </source>
</reference>
<evidence type="ECO:0000256" key="1">
    <source>
        <dbReference type="ARBA" id="ARBA00022884"/>
    </source>
</evidence>
<dbReference type="GO" id="GO:0005634">
    <property type="term" value="C:nucleus"/>
    <property type="evidence" value="ECO:0007669"/>
    <property type="project" value="TreeGrafter"/>
</dbReference>
<dbReference type="InterPro" id="IPR012677">
    <property type="entry name" value="Nucleotide-bd_a/b_plait_sf"/>
</dbReference>
<dbReference type="PANTHER" id="PTHR19965">
    <property type="entry name" value="RNA AND EXPORT FACTOR BINDING PROTEIN"/>
    <property type="match status" value="1"/>
</dbReference>
<evidence type="ECO:0000313" key="5">
    <source>
        <dbReference type="EMBL" id="KAK4802881.1"/>
    </source>
</evidence>
<dbReference type="GO" id="GO:0003729">
    <property type="term" value="F:mRNA binding"/>
    <property type="evidence" value="ECO:0007669"/>
    <property type="project" value="TreeGrafter"/>
</dbReference>
<feature type="compositionally biased region" description="Gly residues" evidence="3">
    <location>
        <begin position="221"/>
        <end position="231"/>
    </location>
</feature>
<dbReference type="EMBL" id="JAXQNO010000002">
    <property type="protein sequence ID" value="KAK4802881.1"/>
    <property type="molecule type" value="Genomic_DNA"/>
</dbReference>
<evidence type="ECO:0000313" key="6">
    <source>
        <dbReference type="Proteomes" id="UP001346149"/>
    </source>
</evidence>
<dbReference type="SMART" id="SM00360">
    <property type="entry name" value="RRM"/>
    <property type="match status" value="1"/>
</dbReference>
<organism evidence="5 6">
    <name type="scientific">Trapa natans</name>
    <name type="common">Water chestnut</name>
    <dbReference type="NCBI Taxonomy" id="22666"/>
    <lineage>
        <taxon>Eukaryota</taxon>
        <taxon>Viridiplantae</taxon>
        <taxon>Streptophyta</taxon>
        <taxon>Embryophyta</taxon>
        <taxon>Tracheophyta</taxon>
        <taxon>Spermatophyta</taxon>
        <taxon>Magnoliopsida</taxon>
        <taxon>eudicotyledons</taxon>
        <taxon>Gunneridae</taxon>
        <taxon>Pentapetalae</taxon>
        <taxon>rosids</taxon>
        <taxon>malvids</taxon>
        <taxon>Myrtales</taxon>
        <taxon>Lythraceae</taxon>
        <taxon>Trapa</taxon>
    </lineage>
</organism>
<dbReference type="Proteomes" id="UP001346149">
    <property type="component" value="Unassembled WGS sequence"/>
</dbReference>
<accession>A0AAN7N0A9</accession>
<dbReference type="Gene3D" id="3.30.70.330">
    <property type="match status" value="1"/>
</dbReference>
<feature type="compositionally biased region" description="Basic residues" evidence="3">
    <location>
        <begin position="24"/>
        <end position="33"/>
    </location>
</feature>
<protein>
    <recommendedName>
        <fullName evidence="4">RRM domain-containing protein</fullName>
    </recommendedName>
</protein>
<name>A0AAN7N0A9_TRANT</name>
<dbReference type="PROSITE" id="PS50102">
    <property type="entry name" value="RRM"/>
    <property type="match status" value="1"/>
</dbReference>
<dbReference type="Pfam" id="PF00076">
    <property type="entry name" value="RRM_1"/>
    <property type="match status" value="1"/>
</dbReference>
<feature type="compositionally biased region" description="Basic and acidic residues" evidence="3">
    <location>
        <begin position="240"/>
        <end position="255"/>
    </location>
</feature>
<dbReference type="GO" id="GO:0006406">
    <property type="term" value="P:mRNA export from nucleus"/>
    <property type="evidence" value="ECO:0007669"/>
    <property type="project" value="TreeGrafter"/>
</dbReference>
<evidence type="ECO:0000259" key="4">
    <source>
        <dbReference type="PROSITE" id="PS50102"/>
    </source>
</evidence>
<evidence type="ECO:0000256" key="2">
    <source>
        <dbReference type="PROSITE-ProRule" id="PRU00176"/>
    </source>
</evidence>
<proteinExistence type="predicted"/>
<dbReference type="CDD" id="cd12680">
    <property type="entry name" value="RRM_THOC4"/>
    <property type="match status" value="1"/>
</dbReference>
<dbReference type="InterPro" id="IPR035979">
    <property type="entry name" value="RBD_domain_sf"/>
</dbReference>
<dbReference type="InterPro" id="IPR025715">
    <property type="entry name" value="FoP_C"/>
</dbReference>
<dbReference type="InterPro" id="IPR000504">
    <property type="entry name" value="RRM_dom"/>
</dbReference>
<dbReference type="PANTHER" id="PTHR19965:SF33">
    <property type="entry name" value="THO COMPLEX SUBUNIT 4D"/>
    <property type="match status" value="1"/>
</dbReference>
<evidence type="ECO:0000256" key="3">
    <source>
        <dbReference type="SAM" id="MobiDB-lite"/>
    </source>
</evidence>
<dbReference type="SMART" id="SM01218">
    <property type="entry name" value="FoP_duplication"/>
    <property type="match status" value="1"/>
</dbReference>
<dbReference type="InterPro" id="IPR051229">
    <property type="entry name" value="ALYREF_mRNA_export"/>
</dbReference>
<comment type="caution">
    <text evidence="5">The sequence shown here is derived from an EMBL/GenBank/DDBJ whole genome shotgun (WGS) entry which is preliminary data.</text>
</comment>
<feature type="region of interest" description="Disordered" evidence="3">
    <location>
        <begin position="214"/>
        <end position="264"/>
    </location>
</feature>
<feature type="region of interest" description="Disordered" evidence="3">
    <location>
        <begin position="1"/>
        <end position="43"/>
    </location>
</feature>
<gene>
    <name evidence="5" type="ORF">SAY86_001084</name>
</gene>
<keyword evidence="1 2" id="KW-0694">RNA-binding</keyword>
<sequence length="264" mass="29292">MATSVDMSLDDIIKNRRNSDRTRGRGRGRRGRGQGRTFSGGNGVVQRRPLAVNARPSPYTITKSFSRKRSFPWQTDLFEDSIRAVGIQGVDIGTQLYVSNLDYGVTNNDIRELFSEIGDIKRYAIHFDKTGRPSGSAEVVYSRRSDAFLALKRYNNVLLDGKPMRIEIVGANSEVPITARVNATGLNGGKKRALVMPGQVSARAPTTFKRRVGNRNLRGGFMNGRGRGGRQGIRSRGKKQQVEKSAEQLDKELENYHSGAMDTN</sequence>
<dbReference type="AlphaFoldDB" id="A0AAN7N0A9"/>